<dbReference type="Proteomes" id="UP000598146">
    <property type="component" value="Unassembled WGS sequence"/>
</dbReference>
<accession>A0A931C436</accession>
<keyword evidence="3" id="KW-1185">Reference proteome</keyword>
<evidence type="ECO:0000256" key="1">
    <source>
        <dbReference type="SAM" id="MobiDB-lite"/>
    </source>
</evidence>
<dbReference type="AlphaFoldDB" id="A0A931C436"/>
<dbReference type="EMBL" id="JADQTO010000002">
    <property type="protein sequence ID" value="MBG0560706.1"/>
    <property type="molecule type" value="Genomic_DNA"/>
</dbReference>
<proteinExistence type="predicted"/>
<reference evidence="2" key="1">
    <citation type="submission" date="2020-11" db="EMBL/GenBank/DDBJ databases">
        <title>Isolation and identification of active actinomycetes.</title>
        <authorList>
            <person name="Sun X."/>
        </authorList>
    </citation>
    <scope>NUCLEOTIDE SEQUENCE</scope>
    <source>
        <strain evidence="2">NEAU-A11</strain>
    </source>
</reference>
<organism evidence="2 3">
    <name type="scientific">Actinoplanes aureus</name>
    <dbReference type="NCBI Taxonomy" id="2792083"/>
    <lineage>
        <taxon>Bacteria</taxon>
        <taxon>Bacillati</taxon>
        <taxon>Actinomycetota</taxon>
        <taxon>Actinomycetes</taxon>
        <taxon>Micromonosporales</taxon>
        <taxon>Micromonosporaceae</taxon>
        <taxon>Actinoplanes</taxon>
    </lineage>
</organism>
<evidence type="ECO:0000313" key="2">
    <source>
        <dbReference type="EMBL" id="MBG0560706.1"/>
    </source>
</evidence>
<sequence length="216" mass="23334">MNVEKRDRLCTFTEQNDILALAQLAQPVHLRAGAALWSLRIALNALHDRSDEEHRAITEERAAAADPLKSPALGRRQALGGHGDPTGDAILALGLARSNRYADLLGEVLDQLDGVAKHLPSVGDFSPVARIEAAVPAMSPAAADATRLLADRIDGRIRRLIRLGHDRQLVPRIACPGCDTTGLVVRTSPPLDRRVIECFTCGNAWPRAEVLRSVDA</sequence>
<evidence type="ECO:0000313" key="3">
    <source>
        <dbReference type="Proteomes" id="UP000598146"/>
    </source>
</evidence>
<feature type="region of interest" description="Disordered" evidence="1">
    <location>
        <begin position="60"/>
        <end position="81"/>
    </location>
</feature>
<comment type="caution">
    <text evidence="2">The sequence shown here is derived from an EMBL/GenBank/DDBJ whole genome shotgun (WGS) entry which is preliminary data.</text>
</comment>
<protein>
    <submittedName>
        <fullName evidence="2">Uncharacterized protein</fullName>
    </submittedName>
</protein>
<gene>
    <name evidence="2" type="ORF">I4J89_04395</name>
</gene>
<dbReference type="RefSeq" id="WP_196412509.1">
    <property type="nucleotide sequence ID" value="NZ_JADQTO010000002.1"/>
</dbReference>
<name>A0A931C436_9ACTN</name>